<gene>
    <name evidence="2" type="ORF">ISN44_As06g047350</name>
</gene>
<accession>A0A8T2CQR2</accession>
<proteinExistence type="predicted"/>
<feature type="transmembrane region" description="Helical" evidence="1">
    <location>
        <begin position="60"/>
        <end position="76"/>
    </location>
</feature>
<keyword evidence="1" id="KW-0812">Transmembrane</keyword>
<feature type="transmembrane region" description="Helical" evidence="1">
    <location>
        <begin position="274"/>
        <end position="293"/>
    </location>
</feature>
<feature type="transmembrane region" description="Helical" evidence="1">
    <location>
        <begin position="221"/>
        <end position="243"/>
    </location>
</feature>
<dbReference type="EMBL" id="JAEFBJ010000006">
    <property type="protein sequence ID" value="KAG7600662.1"/>
    <property type="molecule type" value="Genomic_DNA"/>
</dbReference>
<keyword evidence="1" id="KW-0472">Membrane</keyword>
<dbReference type="AlphaFoldDB" id="A0A8T2CQR2"/>
<dbReference type="Proteomes" id="UP000694251">
    <property type="component" value="Chromosome 6"/>
</dbReference>
<feature type="transmembrane region" description="Helical" evidence="1">
    <location>
        <begin position="96"/>
        <end position="114"/>
    </location>
</feature>
<keyword evidence="3" id="KW-1185">Reference proteome</keyword>
<feature type="transmembrane region" description="Helical" evidence="1">
    <location>
        <begin position="388"/>
        <end position="410"/>
    </location>
</feature>
<keyword evidence="1" id="KW-1133">Transmembrane helix</keyword>
<comment type="caution">
    <text evidence="2">The sequence shown here is derived from an EMBL/GenBank/DDBJ whole genome shotgun (WGS) entry which is preliminary data.</text>
</comment>
<sequence length="411" mass="46489">MAGLPAFPREPFSLNINPTSLITTIRAYHPKYQSLFFLIVSGISFICSKYLKKHVEEEGAYYRDIFLVFLVLIIGPRQTVRARQRLMAKLGDWDFALIKGVSTVVSFTFFHWLGKSLMGEKDLYLAMATIFFFFYLLSIRVVYEITDDLGIAQGFLISGYTLLLRDYPELPDSIYISCAFTVLLAIMNTAQPPRNQPYYEIQLDPLEMPALEDDNEEHSQLLQALVIVSIGNTVPTTIPVPAIGPSNHRAGHGATLSVFAISISLYSLCPSSSSLWYAAIGGTTLYVVLLLISHFCTNVRIYKDDEPPLPATRASYSVILVAAMFYFPYYYSTIHVLIYVCSMFAFGISMFQLNSPMDTKHAVYTLFFGFFSAFEANGIGNWPDSQRSFWWVIVFTIMFAKLLFPMNGIYI</sequence>
<feature type="transmembrane region" description="Helical" evidence="1">
    <location>
        <begin position="362"/>
        <end position="382"/>
    </location>
</feature>
<feature type="transmembrane region" description="Helical" evidence="1">
    <location>
        <begin position="123"/>
        <end position="143"/>
    </location>
</feature>
<evidence type="ECO:0000313" key="2">
    <source>
        <dbReference type="EMBL" id="KAG7600662.1"/>
    </source>
</evidence>
<organism evidence="2 3">
    <name type="scientific">Arabidopsis suecica</name>
    <name type="common">Swedish thale-cress</name>
    <name type="synonym">Cardaminopsis suecica</name>
    <dbReference type="NCBI Taxonomy" id="45249"/>
    <lineage>
        <taxon>Eukaryota</taxon>
        <taxon>Viridiplantae</taxon>
        <taxon>Streptophyta</taxon>
        <taxon>Embryophyta</taxon>
        <taxon>Tracheophyta</taxon>
        <taxon>Spermatophyta</taxon>
        <taxon>Magnoliopsida</taxon>
        <taxon>eudicotyledons</taxon>
        <taxon>Gunneridae</taxon>
        <taxon>Pentapetalae</taxon>
        <taxon>rosids</taxon>
        <taxon>malvids</taxon>
        <taxon>Brassicales</taxon>
        <taxon>Brassicaceae</taxon>
        <taxon>Camelineae</taxon>
        <taxon>Arabidopsis</taxon>
    </lineage>
</organism>
<evidence type="ECO:0000313" key="3">
    <source>
        <dbReference type="Proteomes" id="UP000694251"/>
    </source>
</evidence>
<reference evidence="2 3" key="1">
    <citation type="submission" date="2020-12" db="EMBL/GenBank/DDBJ databases">
        <title>Concerted genomic and epigenomic changes stabilize Arabidopsis allopolyploids.</title>
        <authorList>
            <person name="Chen Z."/>
        </authorList>
    </citation>
    <scope>NUCLEOTIDE SEQUENCE [LARGE SCALE GENOMIC DNA]</scope>
    <source>
        <strain evidence="2">As9502</strain>
        <tissue evidence="2">Leaf</tissue>
    </source>
</reference>
<name>A0A8T2CQR2_ARASU</name>
<dbReference type="OrthoDB" id="1118311at2759"/>
<evidence type="ECO:0000256" key="1">
    <source>
        <dbReference type="SAM" id="Phobius"/>
    </source>
</evidence>
<protein>
    <submittedName>
        <fullName evidence="2">Uncharacterized protein</fullName>
    </submittedName>
</protein>